<dbReference type="CDD" id="cd18919">
    <property type="entry name" value="bHLH_AtBPE_like"/>
    <property type="match status" value="1"/>
</dbReference>
<evidence type="ECO:0000256" key="3">
    <source>
        <dbReference type="ARBA" id="ARBA00023015"/>
    </source>
</evidence>
<name>A0ABC9C298_9POAL</name>
<dbReference type="Gene3D" id="4.10.280.10">
    <property type="entry name" value="Helix-loop-helix DNA-binding domain"/>
    <property type="match status" value="1"/>
</dbReference>
<evidence type="ECO:0000256" key="1">
    <source>
        <dbReference type="ARBA" id="ARBA00004123"/>
    </source>
</evidence>
<comment type="subcellular location">
    <subcellularLocation>
        <location evidence="1">Nucleus</location>
    </subcellularLocation>
</comment>
<dbReference type="Pfam" id="PF00010">
    <property type="entry name" value="HLH"/>
    <property type="match status" value="1"/>
</dbReference>
<evidence type="ECO:0000256" key="4">
    <source>
        <dbReference type="ARBA" id="ARBA00023163"/>
    </source>
</evidence>
<dbReference type="EMBL" id="OZ075138">
    <property type="protein sequence ID" value="CAL5013668.1"/>
    <property type="molecule type" value="Genomic_DNA"/>
</dbReference>
<feature type="region of interest" description="Disordered" evidence="6">
    <location>
        <begin position="96"/>
        <end position="192"/>
    </location>
</feature>
<comment type="similarity">
    <text evidence="2">Belongs to the bHLH protein family.</text>
</comment>
<dbReference type="PANTHER" id="PTHR12565:SF169">
    <property type="entry name" value="OS08G0524800 PROTEIN"/>
    <property type="match status" value="1"/>
</dbReference>
<organism evidence="8 9">
    <name type="scientific">Urochloa decumbens</name>
    <dbReference type="NCBI Taxonomy" id="240449"/>
    <lineage>
        <taxon>Eukaryota</taxon>
        <taxon>Viridiplantae</taxon>
        <taxon>Streptophyta</taxon>
        <taxon>Embryophyta</taxon>
        <taxon>Tracheophyta</taxon>
        <taxon>Spermatophyta</taxon>
        <taxon>Magnoliopsida</taxon>
        <taxon>Liliopsida</taxon>
        <taxon>Poales</taxon>
        <taxon>Poaceae</taxon>
        <taxon>PACMAD clade</taxon>
        <taxon>Panicoideae</taxon>
        <taxon>Panicodae</taxon>
        <taxon>Paniceae</taxon>
        <taxon>Melinidinae</taxon>
        <taxon>Urochloa</taxon>
    </lineage>
</organism>
<dbReference type="GO" id="GO:0005634">
    <property type="term" value="C:nucleus"/>
    <property type="evidence" value="ECO:0007669"/>
    <property type="project" value="UniProtKB-SubCell"/>
</dbReference>
<dbReference type="InterPro" id="IPR011598">
    <property type="entry name" value="bHLH_dom"/>
</dbReference>
<accession>A0ABC9C298</accession>
<keyword evidence="5" id="KW-0539">Nucleus</keyword>
<evidence type="ECO:0000313" key="9">
    <source>
        <dbReference type="Proteomes" id="UP001497457"/>
    </source>
</evidence>
<dbReference type="SMART" id="SM00353">
    <property type="entry name" value="HLH"/>
    <property type="match status" value="1"/>
</dbReference>
<evidence type="ECO:0000256" key="6">
    <source>
        <dbReference type="SAM" id="MobiDB-lite"/>
    </source>
</evidence>
<evidence type="ECO:0000313" key="8">
    <source>
        <dbReference type="EMBL" id="CAL5013668.1"/>
    </source>
</evidence>
<proteinExistence type="inferred from homology"/>
<dbReference type="Proteomes" id="UP001497457">
    <property type="component" value="Chromosome 28b"/>
</dbReference>
<feature type="compositionally biased region" description="Basic and acidic residues" evidence="6">
    <location>
        <begin position="136"/>
        <end position="164"/>
    </location>
</feature>
<feature type="domain" description="BHLH" evidence="7">
    <location>
        <begin position="205"/>
        <end position="255"/>
    </location>
</feature>
<keyword evidence="9" id="KW-1185">Reference proteome</keyword>
<protein>
    <recommendedName>
        <fullName evidence="7">BHLH domain-containing protein</fullName>
    </recommendedName>
</protein>
<dbReference type="InterPro" id="IPR036638">
    <property type="entry name" value="HLH_DNA-bd_sf"/>
</dbReference>
<reference evidence="8 9" key="2">
    <citation type="submission" date="2024-10" db="EMBL/GenBank/DDBJ databases">
        <authorList>
            <person name="Ryan C."/>
        </authorList>
    </citation>
    <scope>NUCLEOTIDE SEQUENCE [LARGE SCALE GENOMIC DNA]</scope>
</reference>
<dbReference type="GO" id="GO:0080090">
    <property type="term" value="P:regulation of primary metabolic process"/>
    <property type="evidence" value="ECO:0007669"/>
    <property type="project" value="UniProtKB-ARBA"/>
</dbReference>
<evidence type="ECO:0000259" key="7">
    <source>
        <dbReference type="PROSITE" id="PS50888"/>
    </source>
</evidence>
<dbReference type="PANTHER" id="PTHR12565">
    <property type="entry name" value="STEROL REGULATORY ELEMENT-BINDING PROTEIN"/>
    <property type="match status" value="1"/>
</dbReference>
<dbReference type="InterPro" id="IPR024097">
    <property type="entry name" value="bHLH_ZIP_TF"/>
</dbReference>
<keyword evidence="3" id="KW-0805">Transcription regulation</keyword>
<dbReference type="FunFam" id="4.10.280.10:FF:000002">
    <property type="entry name" value="Basic helix-loop-helix transcription factor"/>
    <property type="match status" value="1"/>
</dbReference>
<dbReference type="SUPFAM" id="SSF47459">
    <property type="entry name" value="HLH, helix-loop-helix DNA-binding domain"/>
    <property type="match status" value="1"/>
</dbReference>
<reference evidence="9" key="1">
    <citation type="submission" date="2024-06" db="EMBL/GenBank/DDBJ databases">
        <authorList>
            <person name="Ryan C."/>
        </authorList>
    </citation>
    <scope>NUCLEOTIDE SEQUENCE [LARGE SCALE GENOMIC DNA]</scope>
</reference>
<sequence>MEGRAGGGDYIASLLSSAPRLDFGMLGAVPGMLDAAAAAGGDGGAGEEDCLERFCGDPGFAERAARLSSFGGQRFAGAGLFGLPAAAASNGEFAGSREASSVSDPASAMRDANAKKRKAPAPAKAKGKESSAQAGEQKDPDAKRCKTAEGAEGKKEESAVKPKSEQAGSDSSVEDGVQKPPGKGKNAKPVEPPKDYVHVRARRGQATDSHSLAERVRRERISQRMKVLQDLVPGCNKVIGKALMLDEIINYVQSLQRQVEFLSMKLATVNPLDFSNLPTLLQKDMFQACGPSGSSVFSLESSSSGFPFSDQGDVYQSFVPNGLENQCGMNPLDLALSQATNAQYAFQDGTASTNLQQRNFWEDDLQSVFQIENEQSQENGVSAQSFNGQLQAGHMKLEF</sequence>
<evidence type="ECO:0000256" key="5">
    <source>
        <dbReference type="ARBA" id="ARBA00023242"/>
    </source>
</evidence>
<gene>
    <name evidence="8" type="ORF">URODEC1_LOCUS71527</name>
</gene>
<keyword evidence="4" id="KW-0804">Transcription</keyword>
<dbReference type="PROSITE" id="PS50888">
    <property type="entry name" value="BHLH"/>
    <property type="match status" value="1"/>
</dbReference>
<dbReference type="AlphaFoldDB" id="A0ABC9C298"/>
<evidence type="ECO:0000256" key="2">
    <source>
        <dbReference type="ARBA" id="ARBA00005510"/>
    </source>
</evidence>